<comment type="caution">
    <text evidence="14">The sequence shown here is derived from an EMBL/GenBank/DDBJ whole genome shotgun (WGS) entry which is preliminary data.</text>
</comment>
<dbReference type="AlphaFoldDB" id="X8DDQ3"/>
<evidence type="ECO:0000256" key="4">
    <source>
        <dbReference type="ARBA" id="ARBA00012149"/>
    </source>
</evidence>
<name>X8DDQ3_MYCXE</name>
<keyword evidence="8 12" id="KW-0812">Transmembrane</keyword>
<evidence type="ECO:0000256" key="11">
    <source>
        <dbReference type="ARBA" id="ARBA00048134"/>
    </source>
</evidence>
<comment type="subcellular location">
    <subcellularLocation>
        <location evidence="2">Membrane</location>
        <topology evidence="2">Multi-pass membrane protein</topology>
    </subcellularLocation>
</comment>
<evidence type="ECO:0000313" key="14">
    <source>
        <dbReference type="EMBL" id="EUA65630.1"/>
    </source>
</evidence>
<keyword evidence="9 12" id="KW-1133">Transmembrane helix</keyword>
<evidence type="ECO:0000256" key="2">
    <source>
        <dbReference type="ARBA" id="ARBA00004141"/>
    </source>
</evidence>
<feature type="transmembrane region" description="Helical" evidence="12">
    <location>
        <begin position="132"/>
        <end position="157"/>
    </location>
</feature>
<sequence length="286" mass="32352">MRRRRDMTKVNRTLAISYGVVSYLMFIVSFLYAIGFVGGIVVPRTVDHAVTAPVGQAVVVNSLLLGLFAVQHSVMARPAFKRWWTRFVPPPVERSTYVLLASLALLLLYWQWRSMPAQIWDVRSPAARSAVWAVFWVGWLIVFASTFMVSHFDLFGLRQVYLAWRGEPYTDIGFRSPLLYRVVRHPLMLGFIIALWAIPTMTAGHLFFAAASTVYILIAVQFEERDLVAALAHNTATIAVACRCCYRCRDRGTSSPGLARRSPKCAEVSSRCRGHRRPVRRRVSSA</sequence>
<evidence type="ECO:0000256" key="1">
    <source>
        <dbReference type="ARBA" id="ARBA00002096"/>
    </source>
</evidence>
<dbReference type="GO" id="GO:0016020">
    <property type="term" value="C:membrane"/>
    <property type="evidence" value="ECO:0007669"/>
    <property type="project" value="UniProtKB-SubCell"/>
</dbReference>
<evidence type="ECO:0000256" key="8">
    <source>
        <dbReference type="ARBA" id="ARBA00022692"/>
    </source>
</evidence>
<dbReference type="Pfam" id="PF07298">
    <property type="entry name" value="NnrU"/>
    <property type="match status" value="1"/>
</dbReference>
<evidence type="ECO:0000256" key="6">
    <source>
        <dbReference type="ARBA" id="ARBA00022679"/>
    </source>
</evidence>
<dbReference type="InterPro" id="IPR054700">
    <property type="entry name" value="MddA"/>
</dbReference>
<evidence type="ECO:0000256" key="10">
    <source>
        <dbReference type="ARBA" id="ARBA00023136"/>
    </source>
</evidence>
<evidence type="ECO:0000256" key="5">
    <source>
        <dbReference type="ARBA" id="ARBA00022603"/>
    </source>
</evidence>
<feature type="transmembrane region" description="Helical" evidence="12">
    <location>
        <begin position="178"/>
        <end position="198"/>
    </location>
</feature>
<dbReference type="Gene3D" id="1.20.120.1630">
    <property type="match status" value="1"/>
</dbReference>
<dbReference type="GO" id="GO:0008168">
    <property type="term" value="F:methyltransferase activity"/>
    <property type="evidence" value="ECO:0007669"/>
    <property type="project" value="UniProtKB-KW"/>
</dbReference>
<dbReference type="NCBIfam" id="NF045656">
    <property type="entry name" value="MeththiolMtaseMddA"/>
    <property type="match status" value="1"/>
</dbReference>
<reference evidence="14" key="1">
    <citation type="submission" date="2014-01" db="EMBL/GenBank/DDBJ databases">
        <authorList>
            <person name="Brown-Elliot B."/>
            <person name="Wallace R."/>
            <person name="Lenaerts A."/>
            <person name="Ordway D."/>
            <person name="DeGroote M.A."/>
            <person name="Parker T."/>
            <person name="Sizemore C."/>
            <person name="Tallon L.J."/>
            <person name="Sadzewicz L.K."/>
            <person name="Sengamalay N."/>
            <person name="Fraser C.M."/>
            <person name="Hine E."/>
            <person name="Shefchek K.A."/>
            <person name="Das S.P."/>
            <person name="Tettelin H."/>
        </authorList>
    </citation>
    <scope>NUCLEOTIDE SEQUENCE [LARGE SCALE GENOMIC DNA]</scope>
    <source>
        <strain evidence="14">4042</strain>
    </source>
</reference>
<evidence type="ECO:0000256" key="12">
    <source>
        <dbReference type="SAM" id="Phobius"/>
    </source>
</evidence>
<comment type="similarity">
    <text evidence="3">Belongs to the nurim family.</text>
</comment>
<evidence type="ECO:0000256" key="9">
    <source>
        <dbReference type="ARBA" id="ARBA00022989"/>
    </source>
</evidence>
<feature type="transmembrane region" description="Helical" evidence="12">
    <location>
        <begin position="54"/>
        <end position="74"/>
    </location>
</feature>
<proteinExistence type="inferred from homology"/>
<accession>X8DDQ3</accession>
<organism evidence="14">
    <name type="scientific">Mycobacterium xenopi 4042</name>
    <dbReference type="NCBI Taxonomy" id="1299334"/>
    <lineage>
        <taxon>Bacteria</taxon>
        <taxon>Bacillati</taxon>
        <taxon>Actinomycetota</taxon>
        <taxon>Actinomycetes</taxon>
        <taxon>Mycobacteriales</taxon>
        <taxon>Mycobacteriaceae</taxon>
        <taxon>Mycobacterium</taxon>
    </lineage>
</organism>
<dbReference type="EC" id="2.1.1.334" evidence="4"/>
<gene>
    <name evidence="14" type="ORF">I553_8140</name>
</gene>
<dbReference type="EMBL" id="JAOB01000026">
    <property type="protein sequence ID" value="EUA65630.1"/>
    <property type="molecule type" value="Genomic_DNA"/>
</dbReference>
<dbReference type="GO" id="GO:0032259">
    <property type="term" value="P:methylation"/>
    <property type="evidence" value="ECO:0007669"/>
    <property type="project" value="UniProtKB-KW"/>
</dbReference>
<dbReference type="PANTHER" id="PTHR31040:SF1">
    <property type="entry name" value="NURIM"/>
    <property type="match status" value="1"/>
</dbReference>
<dbReference type="InterPro" id="IPR009915">
    <property type="entry name" value="NnrU_dom"/>
</dbReference>
<dbReference type="PANTHER" id="PTHR31040">
    <property type="entry name" value="NURIM"/>
    <property type="match status" value="1"/>
</dbReference>
<evidence type="ECO:0000259" key="13">
    <source>
        <dbReference type="Pfam" id="PF07298"/>
    </source>
</evidence>
<evidence type="ECO:0000256" key="7">
    <source>
        <dbReference type="ARBA" id="ARBA00022691"/>
    </source>
</evidence>
<dbReference type="InterPro" id="IPR033580">
    <property type="entry name" value="Nurim-like"/>
</dbReference>
<keyword evidence="6" id="KW-0808">Transferase</keyword>
<keyword evidence="10 12" id="KW-0472">Membrane</keyword>
<feature type="domain" description="NnrU" evidence="13">
    <location>
        <begin position="63"/>
        <end position="198"/>
    </location>
</feature>
<evidence type="ECO:0000256" key="3">
    <source>
        <dbReference type="ARBA" id="ARBA00010631"/>
    </source>
</evidence>
<comment type="catalytic activity">
    <reaction evidence="11">
        <text>methanethiol + S-adenosyl-L-methionine = dimethyl sulfide + S-adenosyl-L-homocysteine + H(+)</text>
        <dbReference type="Rhea" id="RHEA:50428"/>
        <dbReference type="ChEBI" id="CHEBI:15378"/>
        <dbReference type="ChEBI" id="CHEBI:16007"/>
        <dbReference type="ChEBI" id="CHEBI:17437"/>
        <dbReference type="ChEBI" id="CHEBI:57856"/>
        <dbReference type="ChEBI" id="CHEBI:59789"/>
        <dbReference type="EC" id="2.1.1.334"/>
    </reaction>
</comment>
<protein>
    <recommendedName>
        <fullName evidence="4">methanethiol S-methyltransferase</fullName>
        <ecNumber evidence="4">2.1.1.334</ecNumber>
    </recommendedName>
</protein>
<keyword evidence="7" id="KW-0949">S-adenosyl-L-methionine</keyword>
<dbReference type="PATRIC" id="fig|1299334.3.peg.2300"/>
<keyword evidence="5" id="KW-0489">Methyltransferase</keyword>
<feature type="transmembrane region" description="Helical" evidence="12">
    <location>
        <begin position="20"/>
        <end position="42"/>
    </location>
</feature>
<feature type="transmembrane region" description="Helical" evidence="12">
    <location>
        <begin position="95"/>
        <end position="112"/>
    </location>
</feature>
<comment type="function">
    <text evidence="1">Catalyzes the methylation of methanethiol (MeSH) to yield dimethylsulphide (DMS).</text>
</comment>